<protein>
    <submittedName>
        <fullName evidence="2">DUF2335 domain-containing protein</fullName>
    </submittedName>
</protein>
<evidence type="ECO:0000313" key="2">
    <source>
        <dbReference type="EMBL" id="RST31657.1"/>
    </source>
</evidence>
<gene>
    <name evidence="2" type="ORF">HMF7854_13045</name>
</gene>
<proteinExistence type="predicted"/>
<dbReference type="Proteomes" id="UP000274661">
    <property type="component" value="Unassembled WGS sequence"/>
</dbReference>
<organism evidence="2 3">
    <name type="scientific">Sphingomonas ginkgonis</name>
    <dbReference type="NCBI Taxonomy" id="2315330"/>
    <lineage>
        <taxon>Bacteria</taxon>
        <taxon>Pseudomonadati</taxon>
        <taxon>Pseudomonadota</taxon>
        <taxon>Alphaproteobacteria</taxon>
        <taxon>Sphingomonadales</taxon>
        <taxon>Sphingomonadaceae</taxon>
        <taxon>Sphingomonas</taxon>
    </lineage>
</organism>
<dbReference type="EMBL" id="RWJF01000001">
    <property type="protein sequence ID" value="RST31657.1"/>
    <property type="molecule type" value="Genomic_DNA"/>
</dbReference>
<name>A0A429VCP5_9SPHN</name>
<evidence type="ECO:0000256" key="1">
    <source>
        <dbReference type="SAM" id="Phobius"/>
    </source>
</evidence>
<dbReference type="Pfam" id="PF10097">
    <property type="entry name" value="DUF2335"/>
    <property type="match status" value="1"/>
</dbReference>
<keyword evidence="1" id="KW-0812">Transmembrane</keyword>
<feature type="transmembrane region" description="Helical" evidence="1">
    <location>
        <begin position="109"/>
        <end position="127"/>
    </location>
</feature>
<dbReference type="AlphaFoldDB" id="A0A429VCP5"/>
<dbReference type="InterPro" id="IPR019284">
    <property type="entry name" value="RP532"/>
</dbReference>
<sequence>MGKPPASNPKSAPLPEIQEEIEQEITKRIGSVVSGPQRKQVVAQMIGLVAEERFSGPIAHPRHLREYESILPGSADRIISMAESNLQHNHDMQRMALDGDIKDTRDGRLYGFLALALLIVGAILSAYLGHEKLAIAFLGAGALGTVGAIIRGRKGGD</sequence>
<feature type="transmembrane region" description="Helical" evidence="1">
    <location>
        <begin position="133"/>
        <end position="150"/>
    </location>
</feature>
<keyword evidence="1" id="KW-1133">Transmembrane helix</keyword>
<keyword evidence="1" id="KW-0472">Membrane</keyword>
<reference evidence="2 3" key="1">
    <citation type="submission" date="2018-12" db="EMBL/GenBank/DDBJ databases">
        <title>Sphingomonas sp. HMF7854 Genome sequencing and assembly.</title>
        <authorList>
            <person name="Cha I."/>
            <person name="Kang H."/>
            <person name="Kim H."/>
            <person name="Kang J."/>
            <person name="Joh K."/>
        </authorList>
    </citation>
    <scope>NUCLEOTIDE SEQUENCE [LARGE SCALE GENOMIC DNA]</scope>
    <source>
        <strain evidence="2 3">HMF7854</strain>
    </source>
</reference>
<comment type="caution">
    <text evidence="2">The sequence shown here is derived from an EMBL/GenBank/DDBJ whole genome shotgun (WGS) entry which is preliminary data.</text>
</comment>
<keyword evidence="3" id="KW-1185">Reference proteome</keyword>
<accession>A0A429VCP5</accession>
<dbReference type="OrthoDB" id="7366810at2"/>
<evidence type="ECO:0000313" key="3">
    <source>
        <dbReference type="Proteomes" id="UP000274661"/>
    </source>
</evidence>